<sequence>MMLTFTPQEDWDISLKRLSLRAKSTKEWKMPTPKANETEEEFITRCMSDAEPKSKYPDEDQRYAVCKSIYDGPVGAYRRAFSPQRISFDYDETLSTEDGMTLAKDWIKKGAEVYIISARSSVQPMLARAEELGIPKSRVFATGSNKAKVDKIHELNINRHYDNNADVVKALHGIGVQLADSYTDYPKAAIENAKTALRWAEQNGWGACGTPVGKKRANDLAAGRPLSEETIARMAGFERHRQNSQRELGDGCGRLMWLAWGGDEGIDWAKRKLKEIDSGKA</sequence>
<evidence type="ECO:0008006" key="3">
    <source>
        <dbReference type="Google" id="ProtNLM"/>
    </source>
</evidence>
<dbReference type="AlphaFoldDB" id="A0A964V0E8"/>
<gene>
    <name evidence="1" type="ORF">EBV32_04340</name>
</gene>
<dbReference type="Proteomes" id="UP000713222">
    <property type="component" value="Unassembled WGS sequence"/>
</dbReference>
<comment type="caution">
    <text evidence="1">The sequence shown here is derived from an EMBL/GenBank/DDBJ whole genome shotgun (WGS) entry which is preliminary data.</text>
</comment>
<accession>A0A964V0E8</accession>
<evidence type="ECO:0000313" key="1">
    <source>
        <dbReference type="EMBL" id="NBN88300.1"/>
    </source>
</evidence>
<dbReference type="EMBL" id="RGET01000085">
    <property type="protein sequence ID" value="NBN88300.1"/>
    <property type="molecule type" value="Genomic_DNA"/>
</dbReference>
<evidence type="ECO:0000313" key="2">
    <source>
        <dbReference type="Proteomes" id="UP000713222"/>
    </source>
</evidence>
<organism evidence="1 2">
    <name type="scientific">Candidatus Fonsibacter lacus</name>
    <dbReference type="NCBI Taxonomy" id="2576439"/>
    <lineage>
        <taxon>Bacteria</taxon>
        <taxon>Pseudomonadati</taxon>
        <taxon>Pseudomonadota</taxon>
        <taxon>Alphaproteobacteria</taxon>
        <taxon>Candidatus Pelagibacterales</taxon>
        <taxon>Candidatus Pelagibacterales incertae sedis</taxon>
        <taxon>Candidatus Fonsibacter</taxon>
    </lineage>
</organism>
<name>A0A964V0E8_9PROT</name>
<protein>
    <recommendedName>
        <fullName evidence="3">Acid phosphatase</fullName>
    </recommendedName>
</protein>
<reference evidence="1" key="1">
    <citation type="submission" date="2018-10" db="EMBL/GenBank/DDBJ databases">
        <title>Iterative Subtractive Binning of Freshwater Chronoseries Metagenomes Recovers Nearly Complete Genomes from over Four Hundred Novel Species.</title>
        <authorList>
            <person name="Rodriguez-R L.M."/>
            <person name="Tsementzi D."/>
            <person name="Luo C."/>
            <person name="Konstantinidis K.T."/>
        </authorList>
    </citation>
    <scope>NUCLEOTIDE SEQUENCE</scope>
    <source>
        <strain evidence="1">WB7_6_001</strain>
    </source>
</reference>
<proteinExistence type="predicted"/>